<keyword evidence="2" id="KW-1185">Reference proteome</keyword>
<gene>
    <name evidence="1" type="ORF">SYN_03746</name>
</gene>
<dbReference type="InParanoid" id="Q2LW78"/>
<evidence type="ECO:0000313" key="2">
    <source>
        <dbReference type="Proteomes" id="UP000001933"/>
    </source>
</evidence>
<accession>Q2LW78</accession>
<dbReference type="STRING" id="56780.SYN_03746"/>
<name>Q2LW78_SYNAS</name>
<dbReference type="EMBL" id="CP000252">
    <property type="protein sequence ID" value="ABC78334.1"/>
    <property type="molecule type" value="Genomic_DNA"/>
</dbReference>
<reference evidence="1 2" key="1">
    <citation type="journal article" date="2007" name="Proc. Natl. Acad. Sci. U.S.A.">
        <title>The genome of Syntrophus aciditrophicus: life at the thermodynamic limit of microbial growth.</title>
        <authorList>
            <person name="McInerney M.J."/>
            <person name="Rohlin L."/>
            <person name="Mouttaki H."/>
            <person name="Kim U."/>
            <person name="Krupp R.S."/>
            <person name="Rios-Hernandez L."/>
            <person name="Sieber J."/>
            <person name="Struchtemeyer C.G."/>
            <person name="Bhattacharyya A."/>
            <person name="Campbell J.W."/>
            <person name="Gunsalus R.P."/>
        </authorList>
    </citation>
    <scope>NUCLEOTIDE SEQUENCE [LARGE SCALE GENOMIC DNA]</scope>
    <source>
        <strain evidence="1 2">SB</strain>
    </source>
</reference>
<evidence type="ECO:0000313" key="1">
    <source>
        <dbReference type="EMBL" id="ABC78334.1"/>
    </source>
</evidence>
<sequence>MGINFFEKKVFQKDTKHGKETKACTEFVFTTEKGRTVFQEKRGYHCSAESCEQAAGHPRAAGCPD</sequence>
<organism evidence="1 2">
    <name type="scientific">Syntrophus aciditrophicus (strain SB)</name>
    <dbReference type="NCBI Taxonomy" id="56780"/>
    <lineage>
        <taxon>Bacteria</taxon>
        <taxon>Pseudomonadati</taxon>
        <taxon>Thermodesulfobacteriota</taxon>
        <taxon>Syntrophia</taxon>
        <taxon>Syntrophales</taxon>
        <taxon>Syntrophaceae</taxon>
        <taxon>Syntrophus</taxon>
    </lineage>
</organism>
<dbReference type="KEGG" id="sat:SYN_03746"/>
<proteinExistence type="predicted"/>
<dbReference type="AlphaFoldDB" id="Q2LW78"/>
<dbReference type="Proteomes" id="UP000001933">
    <property type="component" value="Chromosome"/>
</dbReference>
<protein>
    <submittedName>
        <fullName evidence="1">Hypothetical cytosolic protein</fullName>
    </submittedName>
</protein>
<dbReference type="HOGENOM" id="CLU_2848244_0_0_7"/>